<evidence type="ECO:0000256" key="1">
    <source>
        <dbReference type="SAM" id="Phobius"/>
    </source>
</evidence>
<gene>
    <name evidence="2" type="ORF">GCM10007874_20780</name>
</gene>
<name>A0ABQ6CFF1_9HYPH</name>
<keyword evidence="3" id="KW-1185">Reference proteome</keyword>
<proteinExistence type="predicted"/>
<keyword evidence="1" id="KW-1133">Transmembrane helix</keyword>
<dbReference type="Proteomes" id="UP001156882">
    <property type="component" value="Unassembled WGS sequence"/>
</dbReference>
<protein>
    <submittedName>
        <fullName evidence="2">Uncharacterized protein</fullName>
    </submittedName>
</protein>
<feature type="transmembrane region" description="Helical" evidence="1">
    <location>
        <begin position="38"/>
        <end position="59"/>
    </location>
</feature>
<dbReference type="RefSeq" id="WP_284311936.1">
    <property type="nucleotide sequence ID" value="NZ_BSPC01000017.1"/>
</dbReference>
<evidence type="ECO:0000313" key="3">
    <source>
        <dbReference type="Proteomes" id="UP001156882"/>
    </source>
</evidence>
<keyword evidence="1" id="KW-0472">Membrane</keyword>
<evidence type="ECO:0000313" key="2">
    <source>
        <dbReference type="EMBL" id="GLS19061.1"/>
    </source>
</evidence>
<dbReference type="EMBL" id="BSPC01000017">
    <property type="protein sequence ID" value="GLS19061.1"/>
    <property type="molecule type" value="Genomic_DNA"/>
</dbReference>
<accession>A0ABQ6CFF1</accession>
<reference evidence="3" key="1">
    <citation type="journal article" date="2019" name="Int. J. Syst. Evol. Microbiol.">
        <title>The Global Catalogue of Microorganisms (GCM) 10K type strain sequencing project: providing services to taxonomists for standard genome sequencing and annotation.</title>
        <authorList>
            <consortium name="The Broad Institute Genomics Platform"/>
            <consortium name="The Broad Institute Genome Sequencing Center for Infectious Disease"/>
            <person name="Wu L."/>
            <person name="Ma J."/>
        </authorList>
    </citation>
    <scope>NUCLEOTIDE SEQUENCE [LARGE SCALE GENOMIC DNA]</scope>
    <source>
        <strain evidence="3">NBRC 101365</strain>
    </source>
</reference>
<keyword evidence="1" id="KW-0812">Transmembrane</keyword>
<sequence>MLSNVITLLIGFIIIGLVSWLLIYLIERLPMDGRFKNILRILVIVVAILMVVERLIVFFEPVRTL</sequence>
<organism evidence="2 3">
    <name type="scientific">Labrys miyagiensis</name>
    <dbReference type="NCBI Taxonomy" id="346912"/>
    <lineage>
        <taxon>Bacteria</taxon>
        <taxon>Pseudomonadati</taxon>
        <taxon>Pseudomonadota</taxon>
        <taxon>Alphaproteobacteria</taxon>
        <taxon>Hyphomicrobiales</taxon>
        <taxon>Xanthobacteraceae</taxon>
        <taxon>Labrys</taxon>
    </lineage>
</organism>
<feature type="transmembrane region" description="Helical" evidence="1">
    <location>
        <begin position="6"/>
        <end position="26"/>
    </location>
</feature>
<comment type="caution">
    <text evidence="2">The sequence shown here is derived from an EMBL/GenBank/DDBJ whole genome shotgun (WGS) entry which is preliminary data.</text>
</comment>